<dbReference type="EMBL" id="SLTX01000001">
    <property type="protein sequence ID" value="TDB08514.1"/>
    <property type="molecule type" value="Genomic_DNA"/>
</dbReference>
<protein>
    <submittedName>
        <fullName evidence="1">Uncharacterized protein</fullName>
    </submittedName>
</protein>
<evidence type="ECO:0000313" key="1">
    <source>
        <dbReference type="EMBL" id="TDB08514.1"/>
    </source>
</evidence>
<dbReference type="AlphaFoldDB" id="A0AAX2R668"/>
<evidence type="ECO:0000313" key="2">
    <source>
        <dbReference type="Proteomes" id="UP000294834"/>
    </source>
</evidence>
<proteinExistence type="predicted"/>
<gene>
    <name evidence="1" type="ORF">E1J06_14600</name>
</gene>
<organism evidence="1 2">
    <name type="scientific">Phocaeicola dorei</name>
    <dbReference type="NCBI Taxonomy" id="357276"/>
    <lineage>
        <taxon>Bacteria</taxon>
        <taxon>Pseudomonadati</taxon>
        <taxon>Bacteroidota</taxon>
        <taxon>Bacteroidia</taxon>
        <taxon>Bacteroidales</taxon>
        <taxon>Bacteroidaceae</taxon>
        <taxon>Phocaeicola</taxon>
    </lineage>
</organism>
<accession>A0AAX2R668</accession>
<sequence>MKARVKSTGVLVDVIPRLNINSQHSRDYLYVCDNMVFKECELDFSAIDWEQRRYELAKSAMQGILSDINQSHYACSEENYEKYIPKGIARFAIACADVLINELKGE</sequence>
<name>A0AAX2R668_9BACT</name>
<dbReference type="RefSeq" id="WP_134770223.1">
    <property type="nucleotide sequence ID" value="NZ_JAGKHU010000036.1"/>
</dbReference>
<comment type="caution">
    <text evidence="1">The sequence shown here is derived from an EMBL/GenBank/DDBJ whole genome shotgun (WGS) entry which is preliminary data.</text>
</comment>
<reference evidence="1 2" key="1">
    <citation type="journal article" date="2019" name="Nat. Microbiol.">
        <title>Genomic variation and strain-specific functional adaptation in the human gut microbiome during early life.</title>
        <authorList>
            <person name="Vatanen T."/>
            <person name="Plichta D.R."/>
            <person name="Somani J."/>
            <person name="Munch P.C."/>
            <person name="Arthur T.D."/>
            <person name="Hall A.B."/>
            <person name="Rudolf S."/>
            <person name="Oakeley E.J."/>
            <person name="Ke X."/>
            <person name="Young R.A."/>
            <person name="Haiser H.J."/>
            <person name="Kolde R."/>
            <person name="Yassour M."/>
            <person name="Luopajarvi K."/>
            <person name="Siljander H."/>
            <person name="Virtanen S.M."/>
            <person name="Ilonen J."/>
            <person name="Uibo R."/>
            <person name="Tillmann V."/>
            <person name="Mokurov S."/>
            <person name="Dorshakova N."/>
            <person name="Porter J.A."/>
            <person name="McHardy A.C."/>
            <person name="Lahdesmaki H."/>
            <person name="Vlamakis H."/>
            <person name="Huttenhower C."/>
            <person name="Knip M."/>
            <person name="Xavier R.J."/>
        </authorList>
    </citation>
    <scope>NUCLEOTIDE SEQUENCE [LARGE SCALE GENOMIC DNA]</scope>
    <source>
        <strain evidence="1 2">RJX1052</strain>
    </source>
</reference>
<dbReference type="Proteomes" id="UP000294834">
    <property type="component" value="Unassembled WGS sequence"/>
</dbReference>